<evidence type="ECO:0000256" key="8">
    <source>
        <dbReference type="ARBA" id="ARBA00022842"/>
    </source>
</evidence>
<comment type="subunit">
    <text evidence="10">Monomer.</text>
</comment>
<dbReference type="PANTHER" id="PTHR11088">
    <property type="entry name" value="TRNA DIMETHYLALLYLTRANSFERASE"/>
    <property type="match status" value="1"/>
</dbReference>
<dbReference type="Pfam" id="PF01715">
    <property type="entry name" value="IPPT"/>
    <property type="match status" value="1"/>
</dbReference>
<dbReference type="PANTHER" id="PTHR11088:SF60">
    <property type="entry name" value="TRNA DIMETHYLALLYLTRANSFERASE"/>
    <property type="match status" value="1"/>
</dbReference>
<evidence type="ECO:0000256" key="1">
    <source>
        <dbReference type="ARBA" id="ARBA00001946"/>
    </source>
</evidence>
<evidence type="ECO:0000256" key="11">
    <source>
        <dbReference type="RuleBase" id="RU003783"/>
    </source>
</evidence>
<keyword evidence="8 10" id="KW-0460">Magnesium</keyword>
<dbReference type="RefSeq" id="WP_350245301.1">
    <property type="nucleotide sequence ID" value="NZ_CP158299.1"/>
</dbReference>
<evidence type="ECO:0000256" key="3">
    <source>
        <dbReference type="ARBA" id="ARBA00005842"/>
    </source>
</evidence>
<dbReference type="AlphaFoldDB" id="A0AAU7UFV3"/>
<dbReference type="GO" id="GO:0006400">
    <property type="term" value="P:tRNA modification"/>
    <property type="evidence" value="ECO:0007669"/>
    <property type="project" value="TreeGrafter"/>
</dbReference>
<reference evidence="14" key="1">
    <citation type="submission" date="2024-06" db="EMBL/GenBank/DDBJ databases">
        <title>Draft Genome Sequence of Deinococcus sonorensis Type Strain KR-87, a Biofilm Producing Representative of the Genus Deinococcus.</title>
        <authorList>
            <person name="Boren L.S."/>
            <person name="Grosso R.A."/>
            <person name="Hugenberg-Cox A.N."/>
            <person name="Hill J.T.E."/>
            <person name="Albert C.M."/>
            <person name="Tuohy J.M."/>
        </authorList>
    </citation>
    <scope>NUCLEOTIDE SEQUENCE</scope>
    <source>
        <strain evidence="14">KR-87</strain>
    </source>
</reference>
<keyword evidence="6 10" id="KW-0547">Nucleotide-binding</keyword>
<dbReference type="HAMAP" id="MF_00185">
    <property type="entry name" value="IPP_trans"/>
    <property type="match status" value="1"/>
</dbReference>
<comment type="caution">
    <text evidence="10">Lacks conserved residue(s) required for the propagation of feature annotation.</text>
</comment>
<evidence type="ECO:0000256" key="5">
    <source>
        <dbReference type="ARBA" id="ARBA00022694"/>
    </source>
</evidence>
<evidence type="ECO:0000256" key="2">
    <source>
        <dbReference type="ARBA" id="ARBA00003213"/>
    </source>
</evidence>
<dbReference type="NCBIfam" id="TIGR00174">
    <property type="entry name" value="miaA"/>
    <property type="match status" value="1"/>
</dbReference>
<comment type="catalytic activity">
    <reaction evidence="9 10 11">
        <text>adenosine(37) in tRNA + dimethylallyl diphosphate = N(6)-dimethylallyladenosine(37) in tRNA + diphosphate</text>
        <dbReference type="Rhea" id="RHEA:26482"/>
        <dbReference type="Rhea" id="RHEA-COMP:10162"/>
        <dbReference type="Rhea" id="RHEA-COMP:10375"/>
        <dbReference type="ChEBI" id="CHEBI:33019"/>
        <dbReference type="ChEBI" id="CHEBI:57623"/>
        <dbReference type="ChEBI" id="CHEBI:74411"/>
        <dbReference type="ChEBI" id="CHEBI:74415"/>
        <dbReference type="EC" id="2.5.1.75"/>
    </reaction>
</comment>
<dbReference type="EMBL" id="CP158299">
    <property type="protein sequence ID" value="XBV87169.1"/>
    <property type="molecule type" value="Genomic_DNA"/>
</dbReference>
<evidence type="ECO:0000256" key="9">
    <source>
        <dbReference type="ARBA" id="ARBA00049563"/>
    </source>
</evidence>
<dbReference type="GO" id="GO:0005524">
    <property type="term" value="F:ATP binding"/>
    <property type="evidence" value="ECO:0007669"/>
    <property type="project" value="UniProtKB-UniRule"/>
</dbReference>
<dbReference type="Gene3D" id="1.10.20.140">
    <property type="match status" value="1"/>
</dbReference>
<dbReference type="Gene3D" id="3.40.50.300">
    <property type="entry name" value="P-loop containing nucleotide triphosphate hydrolases"/>
    <property type="match status" value="1"/>
</dbReference>
<dbReference type="KEGG" id="dsc:ABOD76_17610"/>
<dbReference type="SUPFAM" id="SSF52540">
    <property type="entry name" value="P-loop containing nucleoside triphosphate hydrolases"/>
    <property type="match status" value="1"/>
</dbReference>
<keyword evidence="7 10" id="KW-0067">ATP-binding</keyword>
<feature type="binding site" evidence="10">
    <location>
        <begin position="11"/>
        <end position="18"/>
    </location>
    <ligand>
        <name>ATP</name>
        <dbReference type="ChEBI" id="CHEBI:30616"/>
    </ligand>
</feature>
<feature type="binding site" evidence="10">
    <location>
        <begin position="13"/>
        <end position="18"/>
    </location>
    <ligand>
        <name>substrate</name>
    </ligand>
</feature>
<keyword evidence="5 10" id="KW-0819">tRNA processing</keyword>
<accession>A0AAU7UFV3</accession>
<comment type="similarity">
    <text evidence="3 10 13">Belongs to the IPP transferase family.</text>
</comment>
<keyword evidence="4 10" id="KW-0808">Transferase</keyword>
<evidence type="ECO:0000313" key="14">
    <source>
        <dbReference type="EMBL" id="XBV87169.1"/>
    </source>
</evidence>
<dbReference type="InterPro" id="IPR018022">
    <property type="entry name" value="IPT"/>
</dbReference>
<evidence type="ECO:0000256" key="7">
    <source>
        <dbReference type="ARBA" id="ARBA00022840"/>
    </source>
</evidence>
<dbReference type="GO" id="GO:0052381">
    <property type="term" value="F:tRNA dimethylallyltransferase activity"/>
    <property type="evidence" value="ECO:0007669"/>
    <property type="project" value="UniProtKB-UniRule"/>
</dbReference>
<feature type="site" description="Interaction with substrate tRNA" evidence="10">
    <location>
        <position position="102"/>
    </location>
</feature>
<dbReference type="InterPro" id="IPR027417">
    <property type="entry name" value="P-loop_NTPase"/>
</dbReference>
<sequence>MAGVLVPILTAPTASGKTGLSLMLGRRVPLEVIAADAFTVYRGLDVGTAKPSAEERAAVPHHLIDVADVRETFDVARYVQLAEAAIQQVLERGRLPVVVGGTGFYLSALMQGLPLTPPSRPEQRAALEAELQTRGLDALLAEMEALNPAEARRMERNPRRVVRALEVYRESGRWPGEYGRSQPAHRYTVVAFAPPLPELDRRIEARTRAMLDGGLLEEAAWLSREVPPTLDPLPTVWQAIGYREALAVLDQTLTREAAAEHITVATRQYARRQLTWIRRQLKVEVQTPEQAAETLGAAVSGRLTP</sequence>
<evidence type="ECO:0000256" key="6">
    <source>
        <dbReference type="ARBA" id="ARBA00022741"/>
    </source>
</evidence>
<evidence type="ECO:0000256" key="12">
    <source>
        <dbReference type="RuleBase" id="RU003784"/>
    </source>
</evidence>
<proteinExistence type="inferred from homology"/>
<evidence type="ECO:0000256" key="4">
    <source>
        <dbReference type="ARBA" id="ARBA00022679"/>
    </source>
</evidence>
<organism evidence="14">
    <name type="scientific">Deinococcus sonorensis KR-87</name>
    <dbReference type="NCBI Taxonomy" id="694439"/>
    <lineage>
        <taxon>Bacteria</taxon>
        <taxon>Thermotogati</taxon>
        <taxon>Deinococcota</taxon>
        <taxon>Deinococci</taxon>
        <taxon>Deinococcales</taxon>
        <taxon>Deinococcaceae</taxon>
        <taxon>Deinococcus</taxon>
    </lineage>
</organism>
<gene>
    <name evidence="10 14" type="primary">miaA</name>
    <name evidence="14" type="ORF">ABOD76_17610</name>
</gene>
<comment type="cofactor">
    <cofactor evidence="1 10">
        <name>Mg(2+)</name>
        <dbReference type="ChEBI" id="CHEBI:18420"/>
    </cofactor>
</comment>
<dbReference type="EC" id="2.5.1.75" evidence="10"/>
<feature type="site" description="Interaction with substrate tRNA" evidence="10">
    <location>
        <position position="124"/>
    </location>
</feature>
<evidence type="ECO:0000256" key="13">
    <source>
        <dbReference type="RuleBase" id="RU003785"/>
    </source>
</evidence>
<dbReference type="InterPro" id="IPR039657">
    <property type="entry name" value="Dimethylallyltransferase"/>
</dbReference>
<protein>
    <recommendedName>
        <fullName evidence="10">tRNA dimethylallyltransferase</fullName>
        <ecNumber evidence="10">2.5.1.75</ecNumber>
    </recommendedName>
    <alternativeName>
        <fullName evidence="10">Dimethylallyl diphosphate:tRNA dimethylallyltransferase</fullName>
        <shortName evidence="10">DMAPP:tRNA dimethylallyltransferase</shortName>
        <shortName evidence="10">DMATase</shortName>
    </alternativeName>
    <alternativeName>
        <fullName evidence="10">Isopentenyl-diphosphate:tRNA isopentenyltransferase</fullName>
        <shortName evidence="10">IPP transferase</shortName>
        <shortName evidence="10">IPPT</shortName>
        <shortName evidence="10">IPTase</shortName>
    </alternativeName>
</protein>
<name>A0AAU7UFV3_9DEIO</name>
<evidence type="ECO:0000256" key="10">
    <source>
        <dbReference type="HAMAP-Rule" id="MF_00185"/>
    </source>
</evidence>
<comment type="function">
    <text evidence="2 10 12">Catalyzes the transfer of a dimethylallyl group onto the adenine at position 37 in tRNAs that read codons beginning with uridine, leading to the formation of N6-(dimethylallyl)adenosine (i(6)A).</text>
</comment>